<dbReference type="Pfam" id="PF04827">
    <property type="entry name" value="Plant_tran"/>
    <property type="match status" value="1"/>
</dbReference>
<evidence type="ECO:0000313" key="1">
    <source>
        <dbReference type="EMBL" id="KAJ0226274.1"/>
    </source>
</evidence>
<organism evidence="1 2">
    <name type="scientific">Lactuca sativa</name>
    <name type="common">Garden lettuce</name>
    <dbReference type="NCBI Taxonomy" id="4236"/>
    <lineage>
        <taxon>Eukaryota</taxon>
        <taxon>Viridiplantae</taxon>
        <taxon>Streptophyta</taxon>
        <taxon>Embryophyta</taxon>
        <taxon>Tracheophyta</taxon>
        <taxon>Spermatophyta</taxon>
        <taxon>Magnoliopsida</taxon>
        <taxon>eudicotyledons</taxon>
        <taxon>Gunneridae</taxon>
        <taxon>Pentapetalae</taxon>
        <taxon>asterids</taxon>
        <taxon>campanulids</taxon>
        <taxon>Asterales</taxon>
        <taxon>Asteraceae</taxon>
        <taxon>Cichorioideae</taxon>
        <taxon>Cichorieae</taxon>
        <taxon>Lactucinae</taxon>
        <taxon>Lactuca</taxon>
    </lineage>
</organism>
<gene>
    <name evidence="1" type="ORF">LSAT_V11C100027570</name>
</gene>
<dbReference type="EMBL" id="NBSK02000001">
    <property type="protein sequence ID" value="KAJ0226274.1"/>
    <property type="molecule type" value="Genomic_DNA"/>
</dbReference>
<keyword evidence="2" id="KW-1185">Reference proteome</keyword>
<evidence type="ECO:0000313" key="2">
    <source>
        <dbReference type="Proteomes" id="UP000235145"/>
    </source>
</evidence>
<dbReference type="PANTHER" id="PTHR47150:SF4">
    <property type="entry name" value="HARBINGER TRANSPOSASE-DERIVED PROTEIN-RELATED"/>
    <property type="match status" value="1"/>
</dbReference>
<name>A0A9R1WM68_LACSA</name>
<accession>A0A9R1WM68</accession>
<dbReference type="AlphaFoldDB" id="A0A9R1WM68"/>
<dbReference type="InterPro" id="IPR006912">
    <property type="entry name" value="Harbinger_derived_prot"/>
</dbReference>
<proteinExistence type="predicted"/>
<dbReference type="PANTHER" id="PTHR47150">
    <property type="entry name" value="OS12G0169200 PROTEIN"/>
    <property type="match status" value="1"/>
</dbReference>
<reference evidence="1 2" key="1">
    <citation type="journal article" date="2017" name="Nat. Commun.">
        <title>Genome assembly with in vitro proximity ligation data and whole-genome triplication in lettuce.</title>
        <authorList>
            <person name="Reyes-Chin-Wo S."/>
            <person name="Wang Z."/>
            <person name="Yang X."/>
            <person name="Kozik A."/>
            <person name="Arikit S."/>
            <person name="Song C."/>
            <person name="Xia L."/>
            <person name="Froenicke L."/>
            <person name="Lavelle D.O."/>
            <person name="Truco M.J."/>
            <person name="Xia R."/>
            <person name="Zhu S."/>
            <person name="Xu C."/>
            <person name="Xu H."/>
            <person name="Xu X."/>
            <person name="Cox K."/>
            <person name="Korf I."/>
            <person name="Meyers B.C."/>
            <person name="Michelmore R.W."/>
        </authorList>
    </citation>
    <scope>NUCLEOTIDE SEQUENCE [LARGE SCALE GENOMIC DNA]</scope>
    <source>
        <strain evidence="2">cv. Salinas</strain>
        <tissue evidence="1">Seedlings</tissue>
    </source>
</reference>
<sequence length="115" mass="13311">MHVSGLPGLTNDINVLNQSPLNPLFNDVFQGYAPECSFTINGRTYTKRYCLADGIYPERATMVKSFPHPADPKKIKFKDIKCKRLQERMWREQLVFFKLVGQLYEVQQDLGNLKT</sequence>
<dbReference type="Proteomes" id="UP000235145">
    <property type="component" value="Unassembled WGS sequence"/>
</dbReference>
<comment type="caution">
    <text evidence="1">The sequence shown here is derived from an EMBL/GenBank/DDBJ whole genome shotgun (WGS) entry which is preliminary data.</text>
</comment>
<protein>
    <submittedName>
        <fullName evidence="1">Uncharacterized protein</fullName>
    </submittedName>
</protein>